<name>A0A6M3J179_9ZZZZ</name>
<dbReference type="AlphaFoldDB" id="A0A6M3J179"/>
<dbReference type="InterPro" id="IPR023366">
    <property type="entry name" value="ATP_synth_asu-like_sf"/>
</dbReference>
<organism evidence="1">
    <name type="scientific">viral metagenome</name>
    <dbReference type="NCBI Taxonomy" id="1070528"/>
    <lineage>
        <taxon>unclassified sequences</taxon>
        <taxon>metagenomes</taxon>
        <taxon>organismal metagenomes</taxon>
    </lineage>
</organism>
<evidence type="ECO:0008006" key="2">
    <source>
        <dbReference type="Google" id="ProtNLM"/>
    </source>
</evidence>
<dbReference type="EMBL" id="MT141476">
    <property type="protein sequence ID" value="QJA62602.1"/>
    <property type="molecule type" value="Genomic_DNA"/>
</dbReference>
<dbReference type="Gene3D" id="2.40.30.20">
    <property type="match status" value="1"/>
</dbReference>
<proteinExistence type="predicted"/>
<evidence type="ECO:0000313" key="1">
    <source>
        <dbReference type="EMBL" id="QJA62602.1"/>
    </source>
</evidence>
<protein>
    <recommendedName>
        <fullName evidence="2">Tail protein</fullName>
    </recommendedName>
</protein>
<sequence>MSIFGTGKAGLYPTSGAINISSVSYSGGLTQIDTASAHGLSAGDGVLIQGVSGTTVLNRSWKVYSIVDTDSFKIVNDSIETPTGGNITKGIYFAKSLITSYDFCIPNELDYRSIINGNKSYTNLGDYGQFKLIDLLWLYSSASTRMSSIYVYYHTNVIFAPHTKSIKDSGSSLVYCRLKGFRPFYWKNFINYDALELTLETIKYHDVTKLIV</sequence>
<reference evidence="1" key="1">
    <citation type="submission" date="2020-03" db="EMBL/GenBank/DDBJ databases">
        <title>The deep terrestrial virosphere.</title>
        <authorList>
            <person name="Holmfeldt K."/>
            <person name="Nilsson E."/>
            <person name="Simone D."/>
            <person name="Lopez-Fernandez M."/>
            <person name="Wu X."/>
            <person name="de Brujin I."/>
            <person name="Lundin D."/>
            <person name="Andersson A."/>
            <person name="Bertilsson S."/>
            <person name="Dopson M."/>
        </authorList>
    </citation>
    <scope>NUCLEOTIDE SEQUENCE</scope>
    <source>
        <strain evidence="1">MM415B00750</strain>
    </source>
</reference>
<gene>
    <name evidence="1" type="ORF">MM415B00750_0006</name>
</gene>
<accession>A0A6M3J179</accession>